<gene>
    <name evidence="1" type="ORF">BDV25DRAFT_156543</name>
</gene>
<dbReference type="AlphaFoldDB" id="A0A5N6TSL3"/>
<proteinExistence type="predicted"/>
<reference evidence="1 2" key="1">
    <citation type="submission" date="2019-04" db="EMBL/GenBank/DDBJ databases">
        <title>Friends and foes A comparative genomics study of 23 Aspergillus species from section Flavi.</title>
        <authorList>
            <consortium name="DOE Joint Genome Institute"/>
            <person name="Kjaerbolling I."/>
            <person name="Vesth T."/>
            <person name="Frisvad J.C."/>
            <person name="Nybo J.L."/>
            <person name="Theobald S."/>
            <person name="Kildgaard S."/>
            <person name="Isbrandt T."/>
            <person name="Kuo A."/>
            <person name="Sato A."/>
            <person name="Lyhne E.K."/>
            <person name="Kogle M.E."/>
            <person name="Wiebenga A."/>
            <person name="Kun R.S."/>
            <person name="Lubbers R.J."/>
            <person name="Makela M.R."/>
            <person name="Barry K."/>
            <person name="Chovatia M."/>
            <person name="Clum A."/>
            <person name="Daum C."/>
            <person name="Haridas S."/>
            <person name="He G."/>
            <person name="LaButti K."/>
            <person name="Lipzen A."/>
            <person name="Mondo S."/>
            <person name="Riley R."/>
            <person name="Salamov A."/>
            <person name="Simmons B.A."/>
            <person name="Magnuson J.K."/>
            <person name="Henrissat B."/>
            <person name="Mortensen U.H."/>
            <person name="Larsen T.O."/>
            <person name="Devries R.P."/>
            <person name="Grigoriev I.V."/>
            <person name="Machida M."/>
            <person name="Baker S.E."/>
            <person name="Andersen M.R."/>
        </authorList>
    </citation>
    <scope>NUCLEOTIDE SEQUENCE [LARGE SCALE GENOMIC DNA]</scope>
    <source>
        <strain evidence="1 2">IBT 18842</strain>
    </source>
</reference>
<name>A0A5N6TSL3_ASPAV</name>
<dbReference type="EMBL" id="ML742126">
    <property type="protein sequence ID" value="KAE8149345.1"/>
    <property type="molecule type" value="Genomic_DNA"/>
</dbReference>
<keyword evidence="2" id="KW-1185">Reference proteome</keyword>
<evidence type="ECO:0000313" key="1">
    <source>
        <dbReference type="EMBL" id="KAE8149345.1"/>
    </source>
</evidence>
<dbReference type="OrthoDB" id="5104731at2759"/>
<organism evidence="1 2">
    <name type="scientific">Aspergillus avenaceus</name>
    <dbReference type="NCBI Taxonomy" id="36643"/>
    <lineage>
        <taxon>Eukaryota</taxon>
        <taxon>Fungi</taxon>
        <taxon>Dikarya</taxon>
        <taxon>Ascomycota</taxon>
        <taxon>Pezizomycotina</taxon>
        <taxon>Eurotiomycetes</taxon>
        <taxon>Eurotiomycetidae</taxon>
        <taxon>Eurotiales</taxon>
        <taxon>Aspergillaceae</taxon>
        <taxon>Aspergillus</taxon>
        <taxon>Aspergillus subgen. Circumdati</taxon>
    </lineage>
</organism>
<protein>
    <submittedName>
        <fullName evidence="1">Uncharacterized protein</fullName>
    </submittedName>
</protein>
<dbReference type="Proteomes" id="UP000325780">
    <property type="component" value="Unassembled WGS sequence"/>
</dbReference>
<sequence>MDKCNRVYDESDQLSEDFAALLCKAGLPEYVNLVRLEGISFVEDQNLLSYLALYESDGSGDTEEWNLFTQL</sequence>
<accession>A0A5N6TSL3</accession>
<evidence type="ECO:0000313" key="2">
    <source>
        <dbReference type="Proteomes" id="UP000325780"/>
    </source>
</evidence>